<reference evidence="14" key="1">
    <citation type="submission" date="2016-09" db="EMBL/GenBank/DDBJ databases">
        <authorList>
            <person name="Varghese N."/>
            <person name="Submissions S."/>
        </authorList>
    </citation>
    <scope>NUCLEOTIDE SEQUENCE [LARGE SCALE GENOMIC DNA]</scope>
    <source>
        <strain evidence="14">JS23</strain>
    </source>
</reference>
<feature type="binding site" evidence="9">
    <location>
        <position position="223"/>
    </location>
    <ligand>
        <name>1-deoxy-D-xylulose 5-phosphate</name>
        <dbReference type="ChEBI" id="CHEBI:57792"/>
    </ligand>
</feature>
<dbReference type="InterPro" id="IPR026877">
    <property type="entry name" value="DXPR_C"/>
</dbReference>
<feature type="binding site" evidence="9">
    <location>
        <position position="124"/>
    </location>
    <ligand>
        <name>NADPH</name>
        <dbReference type="ChEBI" id="CHEBI:57783"/>
    </ligand>
</feature>
<dbReference type="OrthoDB" id="9806546at2"/>
<dbReference type="InterPro" id="IPR036291">
    <property type="entry name" value="NAD(P)-bd_dom_sf"/>
</dbReference>
<dbReference type="GO" id="GO:0070402">
    <property type="term" value="F:NADPH binding"/>
    <property type="evidence" value="ECO:0007669"/>
    <property type="project" value="InterPro"/>
</dbReference>
<dbReference type="Proteomes" id="UP000243719">
    <property type="component" value="Unassembled WGS sequence"/>
</dbReference>
<dbReference type="GO" id="GO:0051484">
    <property type="term" value="P:isopentenyl diphosphate biosynthetic process, methylerythritol 4-phosphate pathway involved in terpenoid biosynthetic process"/>
    <property type="evidence" value="ECO:0007669"/>
    <property type="project" value="UniProtKB-ARBA"/>
</dbReference>
<accession>A0A1H2PLR4</accession>
<feature type="domain" description="DXP reductoisomerase C-terminal" evidence="12">
    <location>
        <begin position="263"/>
        <end position="379"/>
    </location>
</feature>
<dbReference type="SUPFAM" id="SSF69055">
    <property type="entry name" value="1-deoxy-D-xylulose-5-phosphate reductoisomerase, C-terminal domain"/>
    <property type="match status" value="1"/>
</dbReference>
<dbReference type="PIRSF" id="PIRSF006205">
    <property type="entry name" value="Dxp_reductismrs"/>
    <property type="match status" value="1"/>
</dbReference>
<dbReference type="AlphaFoldDB" id="A0A1H2PLR4"/>
<dbReference type="Pfam" id="PF08436">
    <property type="entry name" value="DXP_redisom_C"/>
    <property type="match status" value="1"/>
</dbReference>
<feature type="domain" description="1-deoxy-D-xylulose 5-phosphate reductoisomerase N-terminal" evidence="10">
    <location>
        <begin position="4"/>
        <end position="132"/>
    </location>
</feature>
<dbReference type="Gene3D" id="1.10.1740.10">
    <property type="match status" value="1"/>
</dbReference>
<dbReference type="UniPathway" id="UPA00056">
    <property type="reaction ID" value="UER00092"/>
</dbReference>
<evidence type="ECO:0000256" key="9">
    <source>
        <dbReference type="HAMAP-Rule" id="MF_00183"/>
    </source>
</evidence>
<dbReference type="InterPro" id="IPR013644">
    <property type="entry name" value="DXP_reductoisomerase_C"/>
</dbReference>
<organism evidence="13 14">
    <name type="scientific">Chitinasiproducens palmae</name>
    <dbReference type="NCBI Taxonomy" id="1770053"/>
    <lineage>
        <taxon>Bacteria</taxon>
        <taxon>Pseudomonadati</taxon>
        <taxon>Pseudomonadota</taxon>
        <taxon>Betaproteobacteria</taxon>
        <taxon>Burkholderiales</taxon>
        <taxon>Burkholderiaceae</taxon>
        <taxon>Chitinasiproducens</taxon>
    </lineage>
</organism>
<proteinExistence type="inferred from homology"/>
<dbReference type="InterPro" id="IPR036169">
    <property type="entry name" value="DXPR_C_sf"/>
</dbReference>
<dbReference type="RefSeq" id="WP_091906097.1">
    <property type="nucleotide sequence ID" value="NZ_FNLO01000003.1"/>
</dbReference>
<comment type="function">
    <text evidence="9">Catalyzes the NADPH-dependent rearrangement and reduction of 1-deoxy-D-xylulose-5-phosphate (DXP) to 2-C-methyl-D-erythritol 4-phosphate (MEP).</text>
</comment>
<feature type="binding site" evidence="9">
    <location>
        <position position="178"/>
    </location>
    <ligand>
        <name>1-deoxy-D-xylulose 5-phosphate</name>
        <dbReference type="ChEBI" id="CHEBI:57792"/>
    </ligand>
</feature>
<dbReference type="GO" id="GO:0030604">
    <property type="term" value="F:1-deoxy-D-xylulose-5-phosphate reductoisomerase activity"/>
    <property type="evidence" value="ECO:0007669"/>
    <property type="project" value="UniProtKB-UniRule"/>
</dbReference>
<evidence type="ECO:0000256" key="2">
    <source>
        <dbReference type="ARBA" id="ARBA00006825"/>
    </source>
</evidence>
<dbReference type="GO" id="GO:0030145">
    <property type="term" value="F:manganese ion binding"/>
    <property type="evidence" value="ECO:0007669"/>
    <property type="project" value="TreeGrafter"/>
</dbReference>
<evidence type="ECO:0000259" key="11">
    <source>
        <dbReference type="Pfam" id="PF08436"/>
    </source>
</evidence>
<evidence type="ECO:0000256" key="7">
    <source>
        <dbReference type="ARBA" id="ARBA00023229"/>
    </source>
</evidence>
<feature type="domain" description="1-deoxy-D-xylulose 5-phosphate reductoisomerase C-terminal" evidence="11">
    <location>
        <begin position="146"/>
        <end position="231"/>
    </location>
</feature>
<sequence length="393" mass="41404">MRRITLLGSTGSIGDSTLDVIGRHPERFSVYALAAHRNWRKLAEQCERFRPQLAVVGSPDAAEALRAHLRAAGLPTEVSWGPAALDEVAAADGCDTVVAAIVGAAGLSSALAAARAGKRILLANKEALVMSGALFIATVQRSGAVLLPLDSEHNAIFQCLPEGRADGRGVERLILTASGGPFRTRALETLADVTPDEACAHPNWSMGRKISVDSATMMNKGLEVIEAHWLFGLPRERIDVLLHPQSVIHSMVSYSDGSVLAQLGNPDMRTPIAHALAYPDRVGAGVAPLDLAAVAQLNFERADLARFPCLRLAFEALSAGGSASTVLNAANEVAVQAFLEGRLRFTAIAEVVESTMARARIVELAGLDDVLASDHEARRLANEALAAGALQAG</sequence>
<feature type="binding site" evidence="9">
    <location>
        <position position="125"/>
    </location>
    <ligand>
        <name>1-deoxy-D-xylulose 5-phosphate</name>
        <dbReference type="ChEBI" id="CHEBI:57792"/>
    </ligand>
</feature>
<feature type="binding site" evidence="9">
    <location>
        <position position="11"/>
    </location>
    <ligand>
        <name>NADPH</name>
        <dbReference type="ChEBI" id="CHEBI:57783"/>
    </ligand>
</feature>
<evidence type="ECO:0000259" key="12">
    <source>
        <dbReference type="Pfam" id="PF13288"/>
    </source>
</evidence>
<keyword evidence="9" id="KW-0460">Magnesium</keyword>
<keyword evidence="7 9" id="KW-0414">Isoprene biosynthesis</keyword>
<evidence type="ECO:0000313" key="14">
    <source>
        <dbReference type="Proteomes" id="UP000243719"/>
    </source>
</evidence>
<dbReference type="PANTHER" id="PTHR30525:SF0">
    <property type="entry name" value="1-DEOXY-D-XYLULOSE 5-PHOSPHATE REDUCTOISOMERASE, CHLOROPLASTIC"/>
    <property type="match status" value="1"/>
</dbReference>
<comment type="similarity">
    <text evidence="2 9">Belongs to the DXR family.</text>
</comment>
<evidence type="ECO:0000259" key="10">
    <source>
        <dbReference type="Pfam" id="PF02670"/>
    </source>
</evidence>
<feature type="binding site" evidence="9">
    <location>
        <position position="219"/>
    </location>
    <ligand>
        <name>1-deoxy-D-xylulose 5-phosphate</name>
        <dbReference type="ChEBI" id="CHEBI:57792"/>
    </ligand>
</feature>
<feature type="binding site" evidence="9">
    <location>
        <position position="152"/>
    </location>
    <ligand>
        <name>Mn(2+)</name>
        <dbReference type="ChEBI" id="CHEBI:29035"/>
    </ligand>
</feature>
<name>A0A1H2PLR4_9BURK</name>
<comment type="pathway">
    <text evidence="1 9">Isoprenoid biosynthesis; isopentenyl diphosphate biosynthesis via DXP pathway; isopentenyl diphosphate from 1-deoxy-D-xylulose 5-phosphate: step 1/6.</text>
</comment>
<dbReference type="GO" id="GO:0016853">
    <property type="term" value="F:isomerase activity"/>
    <property type="evidence" value="ECO:0007669"/>
    <property type="project" value="UniProtKB-KW"/>
</dbReference>
<dbReference type="HAMAP" id="MF_00183">
    <property type="entry name" value="DXP_reductoisom"/>
    <property type="match status" value="1"/>
</dbReference>
<comment type="catalytic activity">
    <reaction evidence="8">
        <text>2-C-methyl-D-erythritol 4-phosphate + NADP(+) = 1-deoxy-D-xylulose 5-phosphate + NADPH + H(+)</text>
        <dbReference type="Rhea" id="RHEA:13717"/>
        <dbReference type="ChEBI" id="CHEBI:15378"/>
        <dbReference type="ChEBI" id="CHEBI:57783"/>
        <dbReference type="ChEBI" id="CHEBI:57792"/>
        <dbReference type="ChEBI" id="CHEBI:58262"/>
        <dbReference type="ChEBI" id="CHEBI:58349"/>
        <dbReference type="EC" id="1.1.1.267"/>
    </reaction>
    <physiologicalReaction direction="right-to-left" evidence="8">
        <dbReference type="Rhea" id="RHEA:13719"/>
    </physiologicalReaction>
</comment>
<feature type="binding site" evidence="9">
    <location>
        <position position="223"/>
    </location>
    <ligand>
        <name>Mn(2+)</name>
        <dbReference type="ChEBI" id="CHEBI:29035"/>
    </ligand>
</feature>
<comment type="caution">
    <text evidence="9">Lacks conserved residue(s) required for the propagation of feature annotation.</text>
</comment>
<protein>
    <recommendedName>
        <fullName evidence="9">1-deoxy-D-xylulose 5-phosphate reductoisomerase</fullName>
        <shortName evidence="9">DXP reductoisomerase</shortName>
        <ecNumber evidence="9">1.1.1.267</ecNumber>
    </recommendedName>
    <alternativeName>
        <fullName evidence="9">1-deoxyxylulose-5-phosphate reductoisomerase</fullName>
    </alternativeName>
    <alternativeName>
        <fullName evidence="9">2-C-methyl-D-erythritol 4-phosphate synthase</fullName>
    </alternativeName>
</protein>
<dbReference type="FunFam" id="3.40.50.720:FF:000045">
    <property type="entry name" value="1-deoxy-D-xylulose 5-phosphate reductoisomerase"/>
    <property type="match status" value="1"/>
</dbReference>
<feature type="binding site" evidence="9">
    <location>
        <position position="37"/>
    </location>
    <ligand>
        <name>NADPH</name>
        <dbReference type="ChEBI" id="CHEBI:57783"/>
    </ligand>
</feature>
<dbReference type="NCBIfam" id="NF009114">
    <property type="entry name" value="PRK12464.1"/>
    <property type="match status" value="1"/>
</dbReference>
<keyword evidence="14" id="KW-1185">Reference proteome</keyword>
<dbReference type="NCBIfam" id="NF003938">
    <property type="entry name" value="PRK05447.1-1"/>
    <property type="match status" value="1"/>
</dbReference>
<evidence type="ECO:0000313" key="13">
    <source>
        <dbReference type="EMBL" id="SDV47472.1"/>
    </source>
</evidence>
<evidence type="ECO:0000256" key="1">
    <source>
        <dbReference type="ARBA" id="ARBA00005094"/>
    </source>
</evidence>
<dbReference type="SUPFAM" id="SSF51735">
    <property type="entry name" value="NAD(P)-binding Rossmann-fold domains"/>
    <property type="match status" value="1"/>
</dbReference>
<dbReference type="InterPro" id="IPR003821">
    <property type="entry name" value="DXP_reductoisomerase"/>
</dbReference>
<dbReference type="STRING" id="1770053.SAMN05216551_10336"/>
<keyword evidence="4 9" id="KW-0521">NADP</keyword>
<gene>
    <name evidence="9" type="primary">dxr</name>
    <name evidence="13" type="ORF">SAMN05216551_10336</name>
</gene>
<evidence type="ECO:0000256" key="8">
    <source>
        <dbReference type="ARBA" id="ARBA00048543"/>
    </source>
</evidence>
<dbReference type="Pfam" id="PF02670">
    <property type="entry name" value="DXP_reductoisom"/>
    <property type="match status" value="1"/>
</dbReference>
<keyword evidence="3 9" id="KW-0479">Metal-binding</keyword>
<feature type="binding site" evidence="9">
    <location>
        <position position="150"/>
    </location>
    <ligand>
        <name>Mn(2+)</name>
        <dbReference type="ChEBI" id="CHEBI:29035"/>
    </ligand>
</feature>
<dbReference type="InterPro" id="IPR013512">
    <property type="entry name" value="DXP_reductoisomerase_N"/>
</dbReference>
<dbReference type="EMBL" id="FNLO01000003">
    <property type="protein sequence ID" value="SDV47472.1"/>
    <property type="molecule type" value="Genomic_DNA"/>
</dbReference>
<dbReference type="SUPFAM" id="SSF55347">
    <property type="entry name" value="Glyceraldehyde-3-phosphate dehydrogenase-like, C-terminal domain"/>
    <property type="match status" value="1"/>
</dbReference>
<feature type="binding site" evidence="9">
    <location>
        <position position="126"/>
    </location>
    <ligand>
        <name>NADPH</name>
        <dbReference type="ChEBI" id="CHEBI:57783"/>
    </ligand>
</feature>
<dbReference type="Gene3D" id="3.40.50.720">
    <property type="entry name" value="NAD(P)-binding Rossmann-like Domain"/>
    <property type="match status" value="1"/>
</dbReference>
<evidence type="ECO:0000256" key="4">
    <source>
        <dbReference type="ARBA" id="ARBA00022857"/>
    </source>
</evidence>
<feature type="binding site" evidence="9">
    <location>
        <position position="12"/>
    </location>
    <ligand>
        <name>NADPH</name>
        <dbReference type="ChEBI" id="CHEBI:57783"/>
    </ligand>
</feature>
<dbReference type="Pfam" id="PF13288">
    <property type="entry name" value="DXPR_C"/>
    <property type="match status" value="1"/>
</dbReference>
<feature type="binding site" evidence="9">
    <location>
        <position position="13"/>
    </location>
    <ligand>
        <name>NADPH</name>
        <dbReference type="ChEBI" id="CHEBI:57783"/>
    </ligand>
</feature>
<keyword evidence="5 9" id="KW-0560">Oxidoreductase</keyword>
<dbReference type="EC" id="1.1.1.267" evidence="9"/>
<feature type="binding site" evidence="9">
    <location>
        <position position="201"/>
    </location>
    <ligand>
        <name>1-deoxy-D-xylulose 5-phosphate</name>
        <dbReference type="ChEBI" id="CHEBI:57792"/>
    </ligand>
</feature>
<comment type="cofactor">
    <cofactor evidence="9">
        <name>Mg(2+)</name>
        <dbReference type="ChEBI" id="CHEBI:18420"/>
    </cofactor>
    <cofactor evidence="9">
        <name>Mn(2+)</name>
        <dbReference type="ChEBI" id="CHEBI:29035"/>
    </cofactor>
</comment>
<evidence type="ECO:0000256" key="3">
    <source>
        <dbReference type="ARBA" id="ARBA00022723"/>
    </source>
</evidence>
<feature type="binding site" evidence="9">
    <location>
        <position position="214"/>
    </location>
    <ligand>
        <name>1-deoxy-D-xylulose 5-phosphate</name>
        <dbReference type="ChEBI" id="CHEBI:57792"/>
    </ligand>
</feature>
<feature type="binding site" evidence="9">
    <location>
        <position position="10"/>
    </location>
    <ligand>
        <name>NADPH</name>
        <dbReference type="ChEBI" id="CHEBI:57783"/>
    </ligand>
</feature>
<feature type="binding site" evidence="9">
    <location>
        <position position="207"/>
    </location>
    <ligand>
        <name>NADPH</name>
        <dbReference type="ChEBI" id="CHEBI:57783"/>
    </ligand>
</feature>
<feature type="binding site" evidence="9">
    <location>
        <position position="151"/>
    </location>
    <ligand>
        <name>1-deoxy-D-xylulose 5-phosphate</name>
        <dbReference type="ChEBI" id="CHEBI:57792"/>
    </ligand>
</feature>
<evidence type="ECO:0000256" key="6">
    <source>
        <dbReference type="ARBA" id="ARBA00023211"/>
    </source>
</evidence>
<feature type="binding site" evidence="9">
    <location>
        <position position="38"/>
    </location>
    <ligand>
        <name>NADPH</name>
        <dbReference type="ChEBI" id="CHEBI:57783"/>
    </ligand>
</feature>
<keyword evidence="6 9" id="KW-0464">Manganese</keyword>
<evidence type="ECO:0000256" key="5">
    <source>
        <dbReference type="ARBA" id="ARBA00023002"/>
    </source>
</evidence>
<feature type="binding site" evidence="9">
    <location>
        <position position="152"/>
    </location>
    <ligand>
        <name>1-deoxy-D-xylulose 5-phosphate</name>
        <dbReference type="ChEBI" id="CHEBI:57792"/>
    </ligand>
</feature>
<dbReference type="PANTHER" id="PTHR30525">
    <property type="entry name" value="1-DEOXY-D-XYLULOSE 5-PHOSPHATE REDUCTOISOMERASE"/>
    <property type="match status" value="1"/>
</dbReference>
<feature type="binding site" evidence="9">
    <location>
        <position position="220"/>
    </location>
    <ligand>
        <name>1-deoxy-D-xylulose 5-phosphate</name>
        <dbReference type="ChEBI" id="CHEBI:57792"/>
    </ligand>
</feature>
<dbReference type="NCBIfam" id="TIGR00243">
    <property type="entry name" value="Dxr"/>
    <property type="match status" value="1"/>
</dbReference>
<keyword evidence="13" id="KW-0413">Isomerase</keyword>